<dbReference type="Proteomes" id="UP000001661">
    <property type="component" value="Chromosome"/>
</dbReference>
<dbReference type="EMBL" id="CP002105">
    <property type="protein sequence ID" value="ADL12019.1"/>
    <property type="molecule type" value="Genomic_DNA"/>
</dbReference>
<name>D9QUW0_ACEAZ</name>
<dbReference type="eggNOG" id="COG3608">
    <property type="taxonomic scope" value="Bacteria"/>
</dbReference>
<reference evidence="1 2" key="1">
    <citation type="journal article" date="2010" name="Stand. Genomic Sci.">
        <title>Complete genome sequence of Acetohalobium arabaticum type strain (Z-7288).</title>
        <authorList>
            <person name="Sikorski J."/>
            <person name="Lapidus A."/>
            <person name="Chertkov O."/>
            <person name="Lucas S."/>
            <person name="Copeland A."/>
            <person name="Glavina Del Rio T."/>
            <person name="Nolan M."/>
            <person name="Tice H."/>
            <person name="Cheng J.F."/>
            <person name="Han C."/>
            <person name="Brambilla E."/>
            <person name="Pitluck S."/>
            <person name="Liolios K."/>
            <person name="Ivanova N."/>
            <person name="Mavromatis K."/>
            <person name="Mikhailova N."/>
            <person name="Pati A."/>
            <person name="Bruce D."/>
            <person name="Detter C."/>
            <person name="Tapia R."/>
            <person name="Goodwin L."/>
            <person name="Chen A."/>
            <person name="Palaniappan K."/>
            <person name="Land M."/>
            <person name="Hauser L."/>
            <person name="Chang Y.J."/>
            <person name="Jeffries C.D."/>
            <person name="Rohde M."/>
            <person name="Goker M."/>
            <person name="Spring S."/>
            <person name="Woyke T."/>
            <person name="Bristow J."/>
            <person name="Eisen J.A."/>
            <person name="Markowitz V."/>
            <person name="Hugenholtz P."/>
            <person name="Kyrpides N.C."/>
            <person name="Klenk H.P."/>
        </authorList>
    </citation>
    <scope>NUCLEOTIDE SEQUENCE [LARGE SCALE GENOMIC DNA]</scope>
    <source>
        <strain evidence="2">ATCC 49924 / DSM 5501 / Z-7288</strain>
    </source>
</reference>
<dbReference type="KEGG" id="aar:Acear_0473"/>
<evidence type="ECO:0000313" key="2">
    <source>
        <dbReference type="Proteomes" id="UP000001661"/>
    </source>
</evidence>
<dbReference type="NCBIfam" id="TIGR03309">
    <property type="entry name" value="matur_yqeB"/>
    <property type="match status" value="1"/>
</dbReference>
<accession>D9QUW0</accession>
<dbReference type="InterPro" id="IPR017695">
    <property type="entry name" value="Se-dep_Mo_hydrolase_YqeB"/>
</dbReference>
<dbReference type="HOGENOM" id="CLU_082089_1_0_9"/>
<keyword evidence="2" id="KW-1185">Reference proteome</keyword>
<sequence>MIKEISNISDIKVLIKGGGDLATGIAYRLFQSGFTVACSELDEPSMVRRTVSFGEAVYQGEWEVEGIKARLINNKREFEQTVNDRNIPVFIADKMSLFKEVLSPQVIVDARMLKRVNDTVINEAPIVIGCGPGFSANSDVDAVVETNRGHYLGRVIYSGSAQDNTGVPGEIMGYARERVLFAPGSGVFTSSKKIGDEIKAGEEFGKVNDKVVSAAISGVIRGQIYPGIKVKEGMKIGDIDPRNKNDHCYTISDKALAIGGGVLEAILNLLNR</sequence>
<organism evidence="1 2">
    <name type="scientific">Acetohalobium arabaticum (strain ATCC 49924 / DSM 5501 / Z-7288)</name>
    <dbReference type="NCBI Taxonomy" id="574087"/>
    <lineage>
        <taxon>Bacteria</taxon>
        <taxon>Bacillati</taxon>
        <taxon>Bacillota</taxon>
        <taxon>Clostridia</taxon>
        <taxon>Halanaerobiales</taxon>
        <taxon>Halobacteroidaceae</taxon>
        <taxon>Acetohalobium</taxon>
    </lineage>
</organism>
<gene>
    <name evidence="1" type="ordered locus">Acear_0473</name>
</gene>
<protein>
    <submittedName>
        <fullName evidence="1">Selenium-dependent molybdenum hydroxylase system protein, YqeB family</fullName>
    </submittedName>
</protein>
<dbReference type="RefSeq" id="WP_013277465.1">
    <property type="nucleotide sequence ID" value="NC_014378.1"/>
</dbReference>
<dbReference type="AlphaFoldDB" id="D9QUW0"/>
<evidence type="ECO:0000313" key="1">
    <source>
        <dbReference type="EMBL" id="ADL12019.1"/>
    </source>
</evidence>
<dbReference type="STRING" id="574087.Acear_0473"/>
<dbReference type="OrthoDB" id="9815497at2"/>
<proteinExistence type="predicted"/>